<evidence type="ECO:0008006" key="3">
    <source>
        <dbReference type="Google" id="ProtNLM"/>
    </source>
</evidence>
<proteinExistence type="predicted"/>
<dbReference type="Proteomes" id="UP000008372">
    <property type="component" value="Unassembled WGS sequence"/>
</dbReference>
<organism evidence="1 2">
    <name type="scientific">Paraglaciecola agarilytica NO2</name>
    <dbReference type="NCBI Taxonomy" id="1125747"/>
    <lineage>
        <taxon>Bacteria</taxon>
        <taxon>Pseudomonadati</taxon>
        <taxon>Pseudomonadota</taxon>
        <taxon>Gammaproteobacteria</taxon>
        <taxon>Alteromonadales</taxon>
        <taxon>Alteromonadaceae</taxon>
        <taxon>Paraglaciecola</taxon>
    </lineage>
</organism>
<name>A0ABQ0IEV1_9ALTE</name>
<keyword evidence="2" id="KW-1185">Reference proteome</keyword>
<reference evidence="1 2" key="1">
    <citation type="journal article" date="2014" name="Environ. Microbiol.">
        <title>Comparative genomics of the marine bacterial genus Glaciecola reveals the high degree of genomic diversity and genomic characteristic for cold adaptation.</title>
        <authorList>
            <person name="Qin Q.L."/>
            <person name="Xie B.B."/>
            <person name="Yu Y."/>
            <person name="Shu Y.L."/>
            <person name="Rong J.C."/>
            <person name="Zhang Y.J."/>
            <person name="Zhao D.L."/>
            <person name="Chen X.L."/>
            <person name="Zhang X.Y."/>
            <person name="Chen B."/>
            <person name="Zhou B.C."/>
            <person name="Zhang Y.Z."/>
        </authorList>
    </citation>
    <scope>NUCLEOTIDE SEQUENCE [LARGE SCALE GENOMIC DNA]</scope>
    <source>
        <strain evidence="1 2">NO2</strain>
    </source>
</reference>
<accession>A0ABQ0IEV1</accession>
<dbReference type="EMBL" id="BAEK01000094">
    <property type="protein sequence ID" value="GAC07825.1"/>
    <property type="molecule type" value="Genomic_DNA"/>
</dbReference>
<comment type="caution">
    <text evidence="1">The sequence shown here is derived from an EMBL/GenBank/DDBJ whole genome shotgun (WGS) entry which is preliminary data.</text>
</comment>
<protein>
    <recommendedName>
        <fullName evidence="3">Initiator Rep protein domain-containing protein</fullName>
    </recommendedName>
</protein>
<gene>
    <name evidence="1" type="ORF">GAGA_5002</name>
</gene>
<evidence type="ECO:0000313" key="2">
    <source>
        <dbReference type="Proteomes" id="UP000008372"/>
    </source>
</evidence>
<evidence type="ECO:0000313" key="1">
    <source>
        <dbReference type="EMBL" id="GAC07825.1"/>
    </source>
</evidence>
<sequence length="413" mass="48300">MCLLAQSESVKKWIRSTFGVSNQKLVNRYLNSELLTAINCDSKTFERDLGLHVSLLQSQKLCRYQSKLLKAYFANPAEHLRLDCDRLIFTIDCSANDIDNIIKPIGKKQVSRICKISDSSLSDLFSIKRARAANINRDWKANKDIEQTRPFYSHEFLFQIKSNERAWLRLYVSDGTKNDNGKTSIRIDFIPDRLEDKEIVAIFGHIRARLGAYRYQQLFSRAKIKRIDFGFILPGVLSTYLYAYRDIIKKIHSSCWPIGNDKIKETTYLGNHKTSSHIIIYEKLLKEAQDHEEVFDILDLLAVTTRCEFRFLADKSNKRLNLTTMFEAPNRLDELKVFDPKYLFLLSDETLESMLKDKTQYNLKSLKSSIRKQLKRGDKKLKYFKIDEQWLIDSKKELMNHYSDLILNQASET</sequence>